<sequence>MFASGLSGERALQVLRAALDKEQQQWKPIQPRPASSIQEITDMERDKEAYWLVQQSQTFDFAPETFALAISVMDRVSTLVKIRPKYLRCVAISCLYIAAKTLEDDEVIPDTLDLVRKSQCGCSISEVLRMEVVILTKLDWNPKAVTAIDFLHVIHALLMWRFPHLLTHLKDMTPSRQLALLTRKLLALLCHADVTRDRPAVVAMALISLELEQVTPQHWFTLNQMVQTAIQAENNELITCRERMTWLLSQRGLLVTGYQKKSTETPKSKKRKVEETQSDDIYDGIKRLYDENVTTEKMMLPKRGSCASELHHDVEDIHPFVQAVAAV</sequence>
<comment type="similarity">
    <text evidence="1">Belongs to the cyclin family.</text>
</comment>
<evidence type="ECO:0000256" key="1">
    <source>
        <dbReference type="RuleBase" id="RU000383"/>
    </source>
</evidence>
<dbReference type="Pfam" id="PF00134">
    <property type="entry name" value="Cyclin_N"/>
    <property type="match status" value="1"/>
</dbReference>
<name>A0AAN9B1T3_9CAEN</name>
<dbReference type="Gene3D" id="1.10.472.10">
    <property type="entry name" value="Cyclin-like"/>
    <property type="match status" value="2"/>
</dbReference>
<protein>
    <recommendedName>
        <fullName evidence="2">Cyclin-like domain-containing protein</fullName>
    </recommendedName>
</protein>
<organism evidence="3 4">
    <name type="scientific">Littorina saxatilis</name>
    <dbReference type="NCBI Taxonomy" id="31220"/>
    <lineage>
        <taxon>Eukaryota</taxon>
        <taxon>Metazoa</taxon>
        <taxon>Spiralia</taxon>
        <taxon>Lophotrochozoa</taxon>
        <taxon>Mollusca</taxon>
        <taxon>Gastropoda</taxon>
        <taxon>Caenogastropoda</taxon>
        <taxon>Littorinimorpha</taxon>
        <taxon>Littorinoidea</taxon>
        <taxon>Littorinidae</taxon>
        <taxon>Littorina</taxon>
    </lineage>
</organism>
<dbReference type="InterPro" id="IPR039361">
    <property type="entry name" value="Cyclin"/>
</dbReference>
<evidence type="ECO:0000259" key="2">
    <source>
        <dbReference type="SMART" id="SM00385"/>
    </source>
</evidence>
<reference evidence="3 4" key="1">
    <citation type="submission" date="2024-02" db="EMBL/GenBank/DDBJ databases">
        <title>Chromosome-scale genome assembly of the rough periwinkle Littorina saxatilis.</title>
        <authorList>
            <person name="De Jode A."/>
            <person name="Faria R."/>
            <person name="Formenti G."/>
            <person name="Sims Y."/>
            <person name="Smith T.P."/>
            <person name="Tracey A."/>
            <person name="Wood J.M.D."/>
            <person name="Zagrodzka Z.B."/>
            <person name="Johannesson K."/>
            <person name="Butlin R.K."/>
            <person name="Leder E.H."/>
        </authorList>
    </citation>
    <scope>NUCLEOTIDE SEQUENCE [LARGE SCALE GENOMIC DNA]</scope>
    <source>
        <strain evidence="3">Snail1</strain>
        <tissue evidence="3">Muscle</tissue>
    </source>
</reference>
<gene>
    <name evidence="3" type="ORF">V1264_004077</name>
</gene>
<dbReference type="InterPro" id="IPR006671">
    <property type="entry name" value="Cyclin_N"/>
</dbReference>
<keyword evidence="1" id="KW-0195">Cyclin</keyword>
<comment type="caution">
    <text evidence="3">The sequence shown here is derived from an EMBL/GenBank/DDBJ whole genome shotgun (WGS) entry which is preliminary data.</text>
</comment>
<dbReference type="SUPFAM" id="SSF47954">
    <property type="entry name" value="Cyclin-like"/>
    <property type="match status" value="1"/>
</dbReference>
<dbReference type="SMART" id="SM00385">
    <property type="entry name" value="CYCLIN"/>
    <property type="match status" value="1"/>
</dbReference>
<dbReference type="PANTHER" id="PTHR10177">
    <property type="entry name" value="CYCLINS"/>
    <property type="match status" value="1"/>
</dbReference>
<keyword evidence="4" id="KW-1185">Reference proteome</keyword>
<dbReference type="FunFam" id="1.10.472.10:FF:000006">
    <property type="entry name" value="Cyclin I"/>
    <property type="match status" value="1"/>
</dbReference>
<evidence type="ECO:0000313" key="3">
    <source>
        <dbReference type="EMBL" id="KAK7097041.1"/>
    </source>
</evidence>
<dbReference type="InterPro" id="IPR036915">
    <property type="entry name" value="Cyclin-like_sf"/>
</dbReference>
<dbReference type="Proteomes" id="UP001374579">
    <property type="component" value="Unassembled WGS sequence"/>
</dbReference>
<proteinExistence type="inferred from homology"/>
<feature type="domain" description="Cyclin-like" evidence="2">
    <location>
        <begin position="50"/>
        <end position="136"/>
    </location>
</feature>
<dbReference type="EMBL" id="JBAMIC010000013">
    <property type="protein sequence ID" value="KAK7097041.1"/>
    <property type="molecule type" value="Genomic_DNA"/>
</dbReference>
<accession>A0AAN9B1T3</accession>
<dbReference type="AlphaFoldDB" id="A0AAN9B1T3"/>
<dbReference type="InterPro" id="IPR013763">
    <property type="entry name" value="Cyclin-like_dom"/>
</dbReference>
<evidence type="ECO:0000313" key="4">
    <source>
        <dbReference type="Proteomes" id="UP001374579"/>
    </source>
</evidence>